<accession>A0A7K4AI89</accession>
<reference evidence="1 2" key="1">
    <citation type="journal article" date="2020" name="Biotechnol. Biofuels">
        <title>New insights from the biogas microbiome by comprehensive genome-resolved metagenomics of nearly 1600 species originating from multiple anaerobic digesters.</title>
        <authorList>
            <person name="Campanaro S."/>
            <person name="Treu L."/>
            <person name="Rodriguez-R L.M."/>
            <person name="Kovalovszki A."/>
            <person name="Ziels R.M."/>
            <person name="Maus I."/>
            <person name="Zhu X."/>
            <person name="Kougias P.G."/>
            <person name="Basile A."/>
            <person name="Luo G."/>
            <person name="Schluter A."/>
            <person name="Konstantinidis K.T."/>
            <person name="Angelidaki I."/>
        </authorList>
    </citation>
    <scope>NUCLEOTIDE SEQUENCE [LARGE SCALE GENOMIC DNA]</scope>
    <source>
        <strain evidence="1">AS27yjCOA_157</strain>
    </source>
</reference>
<dbReference type="Proteomes" id="UP000544742">
    <property type="component" value="Unassembled WGS sequence"/>
</dbReference>
<name>A0A7K4AI89_METSH</name>
<evidence type="ECO:0000313" key="1">
    <source>
        <dbReference type="EMBL" id="NLJ22625.1"/>
    </source>
</evidence>
<protein>
    <submittedName>
        <fullName evidence="1">Uncharacterized protein</fullName>
    </submittedName>
</protein>
<evidence type="ECO:0000313" key="2">
    <source>
        <dbReference type="Proteomes" id="UP000544742"/>
    </source>
</evidence>
<sequence>MAIKREDWLQINKELSLLYEMHEAAISQTGKCREFNSRASILLQHLEELEAFDMADRVMDLLAGCNPKDTSPCDSRLSTKASLERLQERIKNKMSEREEDG</sequence>
<dbReference type="EMBL" id="JAAYUN010000098">
    <property type="protein sequence ID" value="NLJ22625.1"/>
    <property type="molecule type" value="Genomic_DNA"/>
</dbReference>
<dbReference type="AlphaFoldDB" id="A0A7K4AI89"/>
<organism evidence="1 2">
    <name type="scientific">Methanothrix soehngenii</name>
    <name type="common">Methanosaeta concilii</name>
    <dbReference type="NCBI Taxonomy" id="2223"/>
    <lineage>
        <taxon>Archaea</taxon>
        <taxon>Methanobacteriati</taxon>
        <taxon>Methanobacteriota</taxon>
        <taxon>Stenosarchaea group</taxon>
        <taxon>Methanomicrobia</taxon>
        <taxon>Methanotrichales</taxon>
        <taxon>Methanotrichaceae</taxon>
        <taxon>Methanothrix</taxon>
    </lineage>
</organism>
<dbReference type="RefSeq" id="WP_157863820.1">
    <property type="nucleotide sequence ID" value="NZ_DAOQYS010000074.1"/>
</dbReference>
<comment type="caution">
    <text evidence="1">The sequence shown here is derived from an EMBL/GenBank/DDBJ whole genome shotgun (WGS) entry which is preliminary data.</text>
</comment>
<proteinExistence type="predicted"/>
<gene>
    <name evidence="1" type="ORF">GX426_05910</name>
</gene>